<evidence type="ECO:0000313" key="6">
    <source>
        <dbReference type="EMBL" id="TDU68016.1"/>
    </source>
</evidence>
<feature type="transmembrane region" description="Helical" evidence="5">
    <location>
        <begin position="222"/>
        <end position="242"/>
    </location>
</feature>
<feature type="transmembrane region" description="Helical" evidence="5">
    <location>
        <begin position="73"/>
        <end position="92"/>
    </location>
</feature>
<keyword evidence="7" id="KW-1185">Reference proteome</keyword>
<organism evidence="6 7">
    <name type="scientific">Prosthecobacter fusiformis</name>
    <dbReference type="NCBI Taxonomy" id="48464"/>
    <lineage>
        <taxon>Bacteria</taxon>
        <taxon>Pseudomonadati</taxon>
        <taxon>Verrucomicrobiota</taxon>
        <taxon>Verrucomicrobiia</taxon>
        <taxon>Verrucomicrobiales</taxon>
        <taxon>Verrucomicrobiaceae</taxon>
        <taxon>Prosthecobacter</taxon>
    </lineage>
</organism>
<keyword evidence="5" id="KW-1003">Cell membrane</keyword>
<evidence type="ECO:0000256" key="4">
    <source>
        <dbReference type="ARBA" id="ARBA00023136"/>
    </source>
</evidence>
<evidence type="ECO:0000256" key="5">
    <source>
        <dbReference type="RuleBase" id="RU363041"/>
    </source>
</evidence>
<reference evidence="6 7" key="1">
    <citation type="submission" date="2019-03" db="EMBL/GenBank/DDBJ databases">
        <title>Genomic Encyclopedia of Archaeal and Bacterial Type Strains, Phase II (KMG-II): from individual species to whole genera.</title>
        <authorList>
            <person name="Goeker M."/>
        </authorList>
    </citation>
    <scope>NUCLEOTIDE SEQUENCE [LARGE SCALE GENOMIC DNA]</scope>
    <source>
        <strain evidence="6 7">ATCC 25309</strain>
    </source>
</reference>
<dbReference type="InterPro" id="IPR002781">
    <property type="entry name" value="TM_pro_TauE-like"/>
</dbReference>
<protein>
    <recommendedName>
        <fullName evidence="5">Probable membrane transporter protein</fullName>
    </recommendedName>
</protein>
<feature type="transmembrane region" description="Helical" evidence="5">
    <location>
        <begin position="104"/>
        <end position="123"/>
    </location>
</feature>
<keyword evidence="2 5" id="KW-0812">Transmembrane</keyword>
<dbReference type="Proteomes" id="UP000295662">
    <property type="component" value="Unassembled WGS sequence"/>
</dbReference>
<dbReference type="GO" id="GO:0005886">
    <property type="term" value="C:plasma membrane"/>
    <property type="evidence" value="ECO:0007669"/>
    <property type="project" value="UniProtKB-SubCell"/>
</dbReference>
<comment type="caution">
    <text evidence="6">The sequence shown here is derived from an EMBL/GenBank/DDBJ whole genome shotgun (WGS) entry which is preliminary data.</text>
</comment>
<feature type="transmembrane region" description="Helical" evidence="5">
    <location>
        <begin position="198"/>
        <end position="216"/>
    </location>
</feature>
<sequence>MDETILTYIVIGFIAQIIDGALGMAYGVSASSLLLGVGVPPAVVSSTVHAAECFTTGASAISHRAFGNVNRKLFFGLLVPGVIGAFLGAYILTMIPGDVIKPYIAGYLLLMGVILIVKAFRAFPSREVATHLKPLAFFGAFVDAIGGGGWGPIVGSTLMARGSPFRETVGTVNTVEFFVTLSASLGFLIGIGLSHWNVILGLAAGGVVAAPLGAWVCKHVPQRPFLVVVGLVVIGLSVRTLIQSFA</sequence>
<evidence type="ECO:0000313" key="7">
    <source>
        <dbReference type="Proteomes" id="UP000295662"/>
    </source>
</evidence>
<dbReference type="PANTHER" id="PTHR43701">
    <property type="entry name" value="MEMBRANE TRANSPORTER PROTEIN MJ0441-RELATED"/>
    <property type="match status" value="1"/>
</dbReference>
<comment type="similarity">
    <text evidence="5">Belongs to the 4-toluene sulfonate uptake permease (TSUP) (TC 2.A.102) family.</text>
</comment>
<dbReference type="EMBL" id="SOCA01000006">
    <property type="protein sequence ID" value="TDU68016.1"/>
    <property type="molecule type" value="Genomic_DNA"/>
</dbReference>
<keyword evidence="4 5" id="KW-0472">Membrane</keyword>
<dbReference type="InterPro" id="IPR051598">
    <property type="entry name" value="TSUP/Inactive_protease-like"/>
</dbReference>
<dbReference type="AlphaFoldDB" id="A0A4R7RT73"/>
<dbReference type="RefSeq" id="WP_208300371.1">
    <property type="nucleotide sequence ID" value="NZ_SOCA01000006.1"/>
</dbReference>
<feature type="transmembrane region" description="Helical" evidence="5">
    <location>
        <begin position="174"/>
        <end position="191"/>
    </location>
</feature>
<dbReference type="Pfam" id="PF01925">
    <property type="entry name" value="TauE"/>
    <property type="match status" value="1"/>
</dbReference>
<evidence type="ECO:0000256" key="3">
    <source>
        <dbReference type="ARBA" id="ARBA00022989"/>
    </source>
</evidence>
<feature type="transmembrane region" description="Helical" evidence="5">
    <location>
        <begin position="135"/>
        <end position="154"/>
    </location>
</feature>
<dbReference type="PANTHER" id="PTHR43701:SF12">
    <property type="entry name" value="MEMBRANE TRANSPORTER PROTEIN YTNM-RELATED"/>
    <property type="match status" value="1"/>
</dbReference>
<name>A0A4R7RT73_9BACT</name>
<accession>A0A4R7RT73</accession>
<keyword evidence="3 5" id="KW-1133">Transmembrane helix</keyword>
<gene>
    <name evidence="6" type="ORF">EI77_03133</name>
</gene>
<comment type="subcellular location">
    <subcellularLocation>
        <location evidence="5">Cell membrane</location>
        <topology evidence="5">Multi-pass membrane protein</topology>
    </subcellularLocation>
    <subcellularLocation>
        <location evidence="1">Membrane</location>
        <topology evidence="1">Multi-pass membrane protein</topology>
    </subcellularLocation>
</comment>
<evidence type="ECO:0000256" key="1">
    <source>
        <dbReference type="ARBA" id="ARBA00004141"/>
    </source>
</evidence>
<feature type="transmembrane region" description="Helical" evidence="5">
    <location>
        <begin position="6"/>
        <end position="28"/>
    </location>
</feature>
<evidence type="ECO:0000256" key="2">
    <source>
        <dbReference type="ARBA" id="ARBA00022692"/>
    </source>
</evidence>
<proteinExistence type="inferred from homology"/>